<dbReference type="PROSITE" id="PS50294">
    <property type="entry name" value="WD_REPEATS_REGION"/>
    <property type="match status" value="1"/>
</dbReference>
<evidence type="ECO:0000256" key="2">
    <source>
        <dbReference type="ARBA" id="ARBA00022737"/>
    </source>
</evidence>
<evidence type="ECO:0000313" key="4">
    <source>
        <dbReference type="Proteomes" id="UP000887577"/>
    </source>
</evidence>
<dbReference type="InterPro" id="IPR050505">
    <property type="entry name" value="WDR55/POC1"/>
</dbReference>
<evidence type="ECO:0000256" key="3">
    <source>
        <dbReference type="PROSITE-ProRule" id="PRU00221"/>
    </source>
</evidence>
<dbReference type="AlphaFoldDB" id="A0A914YU84"/>
<dbReference type="Gene3D" id="2.130.10.10">
    <property type="entry name" value="YVTN repeat-like/Quinoprotein amine dehydrogenase"/>
    <property type="match status" value="1"/>
</dbReference>
<organism evidence="4 5">
    <name type="scientific">Panagrolaimus superbus</name>
    <dbReference type="NCBI Taxonomy" id="310955"/>
    <lineage>
        <taxon>Eukaryota</taxon>
        <taxon>Metazoa</taxon>
        <taxon>Ecdysozoa</taxon>
        <taxon>Nematoda</taxon>
        <taxon>Chromadorea</taxon>
        <taxon>Rhabditida</taxon>
        <taxon>Tylenchina</taxon>
        <taxon>Panagrolaimomorpha</taxon>
        <taxon>Panagrolaimoidea</taxon>
        <taxon>Panagrolaimidae</taxon>
        <taxon>Panagrolaimus</taxon>
    </lineage>
</organism>
<dbReference type="InterPro" id="IPR036322">
    <property type="entry name" value="WD40_repeat_dom_sf"/>
</dbReference>
<name>A0A914YU84_9BILA</name>
<dbReference type="InterPro" id="IPR015943">
    <property type="entry name" value="WD40/YVTN_repeat-like_dom_sf"/>
</dbReference>
<evidence type="ECO:0000256" key="1">
    <source>
        <dbReference type="ARBA" id="ARBA00022574"/>
    </source>
</evidence>
<dbReference type="WBParaSite" id="PSU_v2.g3703.t1">
    <property type="protein sequence ID" value="PSU_v2.g3703.t1"/>
    <property type="gene ID" value="PSU_v2.g3703"/>
</dbReference>
<dbReference type="PROSITE" id="PS50082">
    <property type="entry name" value="WD_REPEATS_2"/>
    <property type="match status" value="1"/>
</dbReference>
<dbReference type="Pfam" id="PF00400">
    <property type="entry name" value="WD40"/>
    <property type="match status" value="3"/>
</dbReference>
<reference evidence="5" key="1">
    <citation type="submission" date="2022-11" db="UniProtKB">
        <authorList>
            <consortium name="WormBaseParasite"/>
        </authorList>
    </citation>
    <scope>IDENTIFICATION</scope>
</reference>
<dbReference type="Proteomes" id="UP000887577">
    <property type="component" value="Unplaced"/>
</dbReference>
<accession>A0A914YU84</accession>
<keyword evidence="2" id="KW-0677">Repeat</keyword>
<dbReference type="SUPFAM" id="SSF50978">
    <property type="entry name" value="WD40 repeat-like"/>
    <property type="match status" value="1"/>
</dbReference>
<dbReference type="SMART" id="SM00320">
    <property type="entry name" value="WD40"/>
    <property type="match status" value="4"/>
</dbReference>
<dbReference type="PANTHER" id="PTHR44019:SF8">
    <property type="entry name" value="POC1 CENTRIOLAR PROTEIN HOMOLOG"/>
    <property type="match status" value="1"/>
</dbReference>
<dbReference type="PROSITE" id="PS00678">
    <property type="entry name" value="WD_REPEATS_1"/>
    <property type="match status" value="1"/>
</dbReference>
<feature type="repeat" description="WD" evidence="3">
    <location>
        <begin position="208"/>
        <end position="247"/>
    </location>
</feature>
<dbReference type="InterPro" id="IPR001680">
    <property type="entry name" value="WD40_rpt"/>
</dbReference>
<keyword evidence="1 3" id="KW-0853">WD repeat</keyword>
<keyword evidence="4" id="KW-1185">Reference proteome</keyword>
<dbReference type="PANTHER" id="PTHR44019">
    <property type="entry name" value="WD REPEAT-CONTAINING PROTEIN 55"/>
    <property type="match status" value="1"/>
</dbReference>
<proteinExistence type="predicted"/>
<evidence type="ECO:0000313" key="5">
    <source>
        <dbReference type="WBParaSite" id="PSU_v2.g3703.t1"/>
    </source>
</evidence>
<sequence length="530" mass="58672">MDANFGGSSNVDIEKTIDNCKSLEDAKFLCKRLAQLSIEQGLTAVKAEQSTKMLTGELEYVKKNFVEADDIVHSFMETNDDRDTLSPVENVSNRQNKVRQKTGTSSDLLFPGTIMNETVTINGPGGDADNKAFEIKSINKEIRSSRQEKSQSQKTAREALKEVNGFTDSTLTDDTLDSGSLAESFPVEKTQQFYRYTAAKVVKSANVFEGHGSAVYSLSASEDRLVSGSKDRKAFVWDLNTGKKFMELPGHPTTIRAVKIVPQSNLIITGSAFHMRLWDLRSGQCETLFQSSGLISESYEYSGRRNYIPPGEDEIRAFDVDSTGQYLFSNSKGSVRCWDFRKKAAYGRISGDDDFPISSISVQSAEDASGRVQIFCGHTGNIEENGMVSICKTPLGHVTSDLPIRLPFDYPVTDVIPDGKVFFCCDIHGNVSRYSIIDRKRESIIPRTTPTSANKLCFVRSPVTNGSLLAAGFQDGIIKFFDYEGRQGLKAEGKMRADMNKILAMTTNSKQFFFTSGKEISVLNIVYNPT</sequence>
<dbReference type="InterPro" id="IPR019775">
    <property type="entry name" value="WD40_repeat_CS"/>
</dbReference>
<protein>
    <submittedName>
        <fullName evidence="5">WD_REPEATS_REGION domain-containing protein</fullName>
    </submittedName>
</protein>